<gene>
    <name evidence="1" type="ORF">HNP37_001859</name>
</gene>
<reference evidence="1 2" key="1">
    <citation type="submission" date="2020-08" db="EMBL/GenBank/DDBJ databases">
        <title>Functional genomics of gut bacteria from endangered species of beetles.</title>
        <authorList>
            <person name="Carlos-Shanley C."/>
        </authorList>
    </citation>
    <scope>NUCLEOTIDE SEQUENCE [LARGE SCALE GENOMIC DNA]</scope>
    <source>
        <strain evidence="1 2">S00142</strain>
    </source>
</reference>
<dbReference type="EMBL" id="JACHLD010000002">
    <property type="protein sequence ID" value="MBB4801798.1"/>
    <property type="molecule type" value="Genomic_DNA"/>
</dbReference>
<proteinExistence type="predicted"/>
<comment type="caution">
    <text evidence="1">The sequence shown here is derived from an EMBL/GenBank/DDBJ whole genome shotgun (WGS) entry which is preliminary data.</text>
</comment>
<dbReference type="AlphaFoldDB" id="A0A7W7N6L5"/>
<organism evidence="1 2">
    <name type="scientific">Flavobacterium nitrogenifigens</name>
    <dbReference type="NCBI Taxonomy" id="1617283"/>
    <lineage>
        <taxon>Bacteria</taxon>
        <taxon>Pseudomonadati</taxon>
        <taxon>Bacteroidota</taxon>
        <taxon>Flavobacteriia</taxon>
        <taxon>Flavobacteriales</taxon>
        <taxon>Flavobacteriaceae</taxon>
        <taxon>Flavobacterium</taxon>
    </lineage>
</organism>
<evidence type="ECO:0000313" key="1">
    <source>
        <dbReference type="EMBL" id="MBB4801798.1"/>
    </source>
</evidence>
<evidence type="ECO:0000313" key="2">
    <source>
        <dbReference type="Proteomes" id="UP000561681"/>
    </source>
</evidence>
<name>A0A7W7N6L5_9FLAO</name>
<keyword evidence="2" id="KW-1185">Reference proteome</keyword>
<accession>A0A7W7N6L5</accession>
<dbReference type="RefSeq" id="WP_184160561.1">
    <property type="nucleotide sequence ID" value="NZ_JACHLD010000002.1"/>
</dbReference>
<protein>
    <submittedName>
        <fullName evidence="1">Uncharacterized protein</fullName>
    </submittedName>
</protein>
<dbReference type="Proteomes" id="UP000561681">
    <property type="component" value="Unassembled WGS sequence"/>
</dbReference>
<sequence>MKADKLIEIITVQSEIIEILSREYTDAPRSPYEKDEIRDLIRLLKDLQKDLI</sequence>